<sequence>MIVCAGRSETISYAAPIGVGLVEASMGLMKLCLREYVEKLVFVGSAGAYCYEIPLLSLCISARATQIESSFVSGGSYTPLDNYIESNVSQETFRVGDRCLRDVVVNSSNYITMDSGVCAAMCGAGIMVENMEFFALLRVAQDFNIPAYGVFCITNYCDTNAQKDFIANHAAAKQKLEDFIQQGGIL</sequence>
<evidence type="ECO:0000313" key="2">
    <source>
        <dbReference type="EMBL" id="KAA8710096.1"/>
    </source>
</evidence>
<dbReference type="InterPro" id="IPR035994">
    <property type="entry name" value="Nucleoside_phosphorylase_sf"/>
</dbReference>
<organism evidence="2 3">
    <name type="scientific">Helicobacter canis</name>
    <dbReference type="NCBI Taxonomy" id="29419"/>
    <lineage>
        <taxon>Bacteria</taxon>
        <taxon>Pseudomonadati</taxon>
        <taxon>Campylobacterota</taxon>
        <taxon>Epsilonproteobacteria</taxon>
        <taxon>Campylobacterales</taxon>
        <taxon>Helicobacteraceae</taxon>
        <taxon>Helicobacter</taxon>
    </lineage>
</organism>
<proteinExistence type="predicted"/>
<name>A0A5M9QR67_9HELI</name>
<dbReference type="GO" id="GO:0009116">
    <property type="term" value="P:nucleoside metabolic process"/>
    <property type="evidence" value="ECO:0007669"/>
    <property type="project" value="InterPro"/>
</dbReference>
<dbReference type="Pfam" id="PF01048">
    <property type="entry name" value="PNP_UDP_1"/>
    <property type="match status" value="1"/>
</dbReference>
<dbReference type="Gene3D" id="3.40.50.1580">
    <property type="entry name" value="Nucleoside phosphorylase domain"/>
    <property type="match status" value="1"/>
</dbReference>
<gene>
    <name evidence="2" type="ORF">F4V45_03765</name>
</gene>
<evidence type="ECO:0000313" key="3">
    <source>
        <dbReference type="Proteomes" id="UP000323707"/>
    </source>
</evidence>
<dbReference type="GO" id="GO:0003824">
    <property type="term" value="F:catalytic activity"/>
    <property type="evidence" value="ECO:0007669"/>
    <property type="project" value="InterPro"/>
</dbReference>
<comment type="caution">
    <text evidence="2">The sequence shown here is derived from an EMBL/GenBank/DDBJ whole genome shotgun (WGS) entry which is preliminary data.</text>
</comment>
<dbReference type="RefSeq" id="WP_150337131.1">
    <property type="nucleotide sequence ID" value="NZ_JAERIX010000055.1"/>
</dbReference>
<evidence type="ECO:0000259" key="1">
    <source>
        <dbReference type="Pfam" id="PF01048"/>
    </source>
</evidence>
<dbReference type="SUPFAM" id="SSF53167">
    <property type="entry name" value="Purine and uridine phosphorylases"/>
    <property type="match status" value="1"/>
</dbReference>
<protein>
    <submittedName>
        <fullName evidence="2">Purine-nucleoside phosphorylase</fullName>
    </submittedName>
</protein>
<reference evidence="2 3" key="1">
    <citation type="submission" date="2019-09" db="EMBL/GenBank/DDBJ databases">
        <title>Draft genome sequence of various Type strains from the CCUG.</title>
        <authorList>
            <person name="Pineiro-Iglesias B."/>
            <person name="Tunovic T."/>
            <person name="Unosson C."/>
            <person name="Inganas E."/>
            <person name="Ohlen M."/>
            <person name="Cardew S."/>
            <person name="Jensie-Markopoulos S."/>
            <person name="Salva-Serra F."/>
            <person name="Jaen-Luchoro D."/>
            <person name="Karlsson R."/>
            <person name="Svensson-Stadler L."/>
            <person name="Chun J."/>
            <person name="Moore E."/>
        </authorList>
    </citation>
    <scope>NUCLEOTIDE SEQUENCE [LARGE SCALE GENOMIC DNA]</scope>
    <source>
        <strain evidence="2 3">CCUG 32756T</strain>
    </source>
</reference>
<accession>A0A5M9QR67</accession>
<dbReference type="EMBL" id="VXKE01000010">
    <property type="protein sequence ID" value="KAA8710096.1"/>
    <property type="molecule type" value="Genomic_DNA"/>
</dbReference>
<feature type="domain" description="Nucleoside phosphorylase" evidence="1">
    <location>
        <begin position="18"/>
        <end position="179"/>
    </location>
</feature>
<dbReference type="Proteomes" id="UP000323707">
    <property type="component" value="Unassembled WGS sequence"/>
</dbReference>
<dbReference type="InterPro" id="IPR000845">
    <property type="entry name" value="Nucleoside_phosphorylase_d"/>
</dbReference>
<dbReference type="AlphaFoldDB" id="A0A5M9QR67"/>